<dbReference type="EMBL" id="JAUSUT010000001">
    <property type="protein sequence ID" value="MDQ0381109.1"/>
    <property type="molecule type" value="Genomic_DNA"/>
</dbReference>
<reference evidence="2 3" key="1">
    <citation type="submission" date="2023-07" db="EMBL/GenBank/DDBJ databases">
        <title>Sequencing the genomes of 1000 actinobacteria strains.</title>
        <authorList>
            <person name="Klenk H.-P."/>
        </authorList>
    </citation>
    <scope>NUCLEOTIDE SEQUENCE [LARGE SCALE GENOMIC DNA]</scope>
    <source>
        <strain evidence="2 3">DSM 45805</strain>
    </source>
</reference>
<name>A0ABU0F0L5_9PSEU</name>
<gene>
    <name evidence="2" type="ORF">FB470_005103</name>
</gene>
<feature type="domain" description="Short chain dehydrogenase-like proteobacteria" evidence="1">
    <location>
        <begin position="10"/>
        <end position="109"/>
    </location>
</feature>
<dbReference type="Pfam" id="PF21777">
    <property type="entry name" value="SDR-like"/>
    <property type="match status" value="1"/>
</dbReference>
<comment type="caution">
    <text evidence="2">The sequence shown here is derived from an EMBL/GenBank/DDBJ whole genome shotgun (WGS) entry which is preliminary data.</text>
</comment>
<dbReference type="SUPFAM" id="SSF51735">
    <property type="entry name" value="NAD(P)-binding Rossmann-fold domains"/>
    <property type="match status" value="1"/>
</dbReference>
<evidence type="ECO:0000313" key="3">
    <source>
        <dbReference type="Proteomes" id="UP001229651"/>
    </source>
</evidence>
<proteinExistence type="predicted"/>
<dbReference type="Gene3D" id="3.40.50.720">
    <property type="entry name" value="NAD(P)-binding Rossmann-like Domain"/>
    <property type="match status" value="1"/>
</dbReference>
<accession>A0ABU0F0L5</accession>
<dbReference type="Proteomes" id="UP001229651">
    <property type="component" value="Unassembled WGS sequence"/>
</dbReference>
<dbReference type="InterPro" id="IPR036291">
    <property type="entry name" value="NAD(P)-bd_dom_sf"/>
</dbReference>
<protein>
    <recommendedName>
        <fullName evidence="1">Short chain dehydrogenase-like proteobacteria domain-containing protein</fullName>
    </recommendedName>
</protein>
<evidence type="ECO:0000259" key="1">
    <source>
        <dbReference type="Pfam" id="PF21777"/>
    </source>
</evidence>
<dbReference type="InterPro" id="IPR048623">
    <property type="entry name" value="SDR-like_proteobact"/>
</dbReference>
<organism evidence="2 3">
    <name type="scientific">Amycolatopsis thermophila</name>
    <dbReference type="NCBI Taxonomy" id="206084"/>
    <lineage>
        <taxon>Bacteria</taxon>
        <taxon>Bacillati</taxon>
        <taxon>Actinomycetota</taxon>
        <taxon>Actinomycetes</taxon>
        <taxon>Pseudonocardiales</taxon>
        <taxon>Pseudonocardiaceae</taxon>
        <taxon>Amycolatopsis</taxon>
    </lineage>
</organism>
<evidence type="ECO:0000313" key="2">
    <source>
        <dbReference type="EMBL" id="MDQ0381109.1"/>
    </source>
</evidence>
<keyword evidence="3" id="KW-1185">Reference proteome</keyword>
<sequence length="111" mass="10929">MTMQVLVPVGGPADVASGAAAGLLGDAFVTARDAVLRLEPGGAVLFRCEPGEDALVGAITSLCRTLAREAAPRGVRVNAIVAGPEADVDGLIAFLGSPAAAMCTGAVLEAV</sequence>